<keyword evidence="3" id="KW-1185">Reference proteome</keyword>
<dbReference type="EMBL" id="MNCJ02000319">
    <property type="protein sequence ID" value="KAF5809082.1"/>
    <property type="molecule type" value="Genomic_DNA"/>
</dbReference>
<dbReference type="Proteomes" id="UP000215914">
    <property type="component" value="Chromosome 10"/>
</dbReference>
<dbReference type="AlphaFoldDB" id="A0A251TPF3"/>
<protein>
    <submittedName>
        <fullName evidence="2">Uncharacterized protein</fullName>
    </submittedName>
</protein>
<dbReference type="InParanoid" id="A0A251TPF3"/>
<reference evidence="1 3" key="1">
    <citation type="journal article" date="2017" name="Nature">
        <title>The sunflower genome provides insights into oil metabolism, flowering and Asterid evolution.</title>
        <authorList>
            <person name="Badouin H."/>
            <person name="Gouzy J."/>
            <person name="Grassa C.J."/>
            <person name="Murat F."/>
            <person name="Staton S.E."/>
            <person name="Cottret L."/>
            <person name="Lelandais-Briere C."/>
            <person name="Owens G.L."/>
            <person name="Carrere S."/>
            <person name="Mayjonade B."/>
            <person name="Legrand L."/>
            <person name="Gill N."/>
            <person name="Kane N.C."/>
            <person name="Bowers J.E."/>
            <person name="Hubner S."/>
            <person name="Bellec A."/>
            <person name="Berard A."/>
            <person name="Berges H."/>
            <person name="Blanchet N."/>
            <person name="Boniface M.C."/>
            <person name="Brunel D."/>
            <person name="Catrice O."/>
            <person name="Chaidir N."/>
            <person name="Claudel C."/>
            <person name="Donnadieu C."/>
            <person name="Faraut T."/>
            <person name="Fievet G."/>
            <person name="Helmstetter N."/>
            <person name="King M."/>
            <person name="Knapp S.J."/>
            <person name="Lai Z."/>
            <person name="Le Paslier M.C."/>
            <person name="Lippi Y."/>
            <person name="Lorenzon L."/>
            <person name="Mandel J.R."/>
            <person name="Marage G."/>
            <person name="Marchand G."/>
            <person name="Marquand E."/>
            <person name="Bret-Mestries E."/>
            <person name="Morien E."/>
            <person name="Nambeesan S."/>
            <person name="Nguyen T."/>
            <person name="Pegot-Espagnet P."/>
            <person name="Pouilly N."/>
            <person name="Raftis F."/>
            <person name="Sallet E."/>
            <person name="Schiex T."/>
            <person name="Thomas J."/>
            <person name="Vandecasteele C."/>
            <person name="Vares D."/>
            <person name="Vear F."/>
            <person name="Vautrin S."/>
            <person name="Crespi M."/>
            <person name="Mangin B."/>
            <person name="Burke J.M."/>
            <person name="Salse J."/>
            <person name="Munos S."/>
            <person name="Vincourt P."/>
            <person name="Rieseberg L.H."/>
            <person name="Langlade N.B."/>
        </authorList>
    </citation>
    <scope>NUCLEOTIDE SEQUENCE [LARGE SCALE GENOMIC DNA]</scope>
    <source>
        <strain evidence="3">cv. SF193</strain>
        <tissue evidence="1">Leaves</tissue>
    </source>
</reference>
<gene>
    <name evidence="2" type="ORF">HannXRQ_Chr10g0303761</name>
    <name evidence="1" type="ORF">HanXRQr2_Chr04g0152981</name>
</gene>
<evidence type="ECO:0000313" key="3">
    <source>
        <dbReference type="Proteomes" id="UP000215914"/>
    </source>
</evidence>
<name>A0A251TPF3_HELAN</name>
<dbReference type="Gramene" id="mRNA:HanXRQr2_Chr04g0152981">
    <property type="protein sequence ID" value="mRNA:HanXRQr2_Chr04g0152981"/>
    <property type="gene ID" value="HanXRQr2_Chr04g0152981"/>
</dbReference>
<accession>A0A251TPF3</accession>
<evidence type="ECO:0000313" key="1">
    <source>
        <dbReference type="EMBL" id="KAF5809082.1"/>
    </source>
</evidence>
<proteinExistence type="predicted"/>
<evidence type="ECO:0000313" key="2">
    <source>
        <dbReference type="EMBL" id="OTG11891.1"/>
    </source>
</evidence>
<reference evidence="1" key="3">
    <citation type="submission" date="2020-06" db="EMBL/GenBank/DDBJ databases">
        <title>Helianthus annuus Genome sequencing and assembly Release 2.</title>
        <authorList>
            <person name="Gouzy J."/>
            <person name="Langlade N."/>
            <person name="Munos S."/>
        </authorList>
    </citation>
    <scope>NUCLEOTIDE SEQUENCE</scope>
    <source>
        <tissue evidence="1">Leaves</tissue>
    </source>
</reference>
<dbReference type="EMBL" id="CM007899">
    <property type="protein sequence ID" value="OTG11891.1"/>
    <property type="molecule type" value="Genomic_DNA"/>
</dbReference>
<sequence length="56" mass="6218">MVLVKHGMEQISETYDGIPMPSKEQEDIAEAQNISLPFACSACAAQVFDKMFVPDR</sequence>
<reference evidence="2" key="2">
    <citation type="submission" date="2017-02" db="EMBL/GenBank/DDBJ databases">
        <title>Sunflower complete genome.</title>
        <authorList>
            <person name="Langlade N."/>
            <person name="Munos S."/>
        </authorList>
    </citation>
    <scope>NUCLEOTIDE SEQUENCE [LARGE SCALE GENOMIC DNA]</scope>
    <source>
        <tissue evidence="2">Leaves</tissue>
    </source>
</reference>
<organism evidence="2 3">
    <name type="scientific">Helianthus annuus</name>
    <name type="common">Common sunflower</name>
    <dbReference type="NCBI Taxonomy" id="4232"/>
    <lineage>
        <taxon>Eukaryota</taxon>
        <taxon>Viridiplantae</taxon>
        <taxon>Streptophyta</taxon>
        <taxon>Embryophyta</taxon>
        <taxon>Tracheophyta</taxon>
        <taxon>Spermatophyta</taxon>
        <taxon>Magnoliopsida</taxon>
        <taxon>eudicotyledons</taxon>
        <taxon>Gunneridae</taxon>
        <taxon>Pentapetalae</taxon>
        <taxon>asterids</taxon>
        <taxon>campanulids</taxon>
        <taxon>Asterales</taxon>
        <taxon>Asteraceae</taxon>
        <taxon>Asteroideae</taxon>
        <taxon>Heliantheae alliance</taxon>
        <taxon>Heliantheae</taxon>
        <taxon>Helianthus</taxon>
    </lineage>
</organism>